<dbReference type="InterPro" id="IPR040255">
    <property type="entry name" value="Non-specific_endonuclease"/>
</dbReference>
<dbReference type="VEuPathDB" id="FungiDB:AeMF1_006593"/>
<dbReference type="SMART" id="SM00477">
    <property type="entry name" value="NUC"/>
    <property type="match status" value="1"/>
</dbReference>
<dbReference type="GO" id="GO:0046872">
    <property type="term" value="F:metal ion binding"/>
    <property type="evidence" value="ECO:0007669"/>
    <property type="project" value="UniProtKB-KW"/>
</dbReference>
<proteinExistence type="inferred from homology"/>
<dbReference type="AlphaFoldDB" id="A0A6G0WXU5"/>
<keyword evidence="4" id="KW-0732">Signal</keyword>
<evidence type="ECO:0000313" key="7">
    <source>
        <dbReference type="EMBL" id="KAF0732354.1"/>
    </source>
</evidence>
<evidence type="ECO:0000256" key="4">
    <source>
        <dbReference type="SAM" id="SignalP"/>
    </source>
</evidence>
<feature type="domain" description="ENPP1-3/EXOG-like endonuclease/phosphodiesterase" evidence="5">
    <location>
        <begin position="5"/>
        <end position="180"/>
    </location>
</feature>
<feature type="chain" id="PRO_5026345959" description="DNA/RNA non-specific endonuclease domain-containing protein" evidence="4">
    <location>
        <begin position="17"/>
        <end position="199"/>
    </location>
</feature>
<feature type="active site" description="Proton acceptor" evidence="2">
    <location>
        <position position="44"/>
    </location>
</feature>
<evidence type="ECO:0000256" key="1">
    <source>
        <dbReference type="ARBA" id="ARBA00010052"/>
    </source>
</evidence>
<dbReference type="InterPro" id="IPR044929">
    <property type="entry name" value="DNA/RNA_non-sp_Endonuclease_sf"/>
</dbReference>
<sequence>MRRLATFLALCPSTLTLMSPPPANKSRWRRTRPLQLRLRNDRGHLVASANMANTAEQRHESHYMTNIAPQVASFNRGIWEHTESIEAYYRELNPLTTYGGLVYTDPSNDYFVTTHGIKTPDFWWKVIVTQDASTGEDMIISWYIPNQDNLDALESYLVSVNDIEAQLMDGLSPIPVASSLKSFQATDNWALPDGCNRHR</sequence>
<evidence type="ECO:0008006" key="9">
    <source>
        <dbReference type="Google" id="ProtNLM"/>
    </source>
</evidence>
<feature type="signal peptide" evidence="4">
    <location>
        <begin position="1"/>
        <end position="16"/>
    </location>
</feature>
<name>A0A6G0WXU5_9STRA</name>
<reference evidence="7 8" key="1">
    <citation type="submission" date="2019-07" db="EMBL/GenBank/DDBJ databases">
        <title>Genomics analysis of Aphanomyces spp. identifies a new class of oomycete effector associated with host adaptation.</title>
        <authorList>
            <person name="Gaulin E."/>
        </authorList>
    </citation>
    <scope>NUCLEOTIDE SEQUENCE [LARGE SCALE GENOMIC DNA]</scope>
    <source>
        <strain evidence="7 8">ATCC 201684</strain>
    </source>
</reference>
<dbReference type="Pfam" id="PF01223">
    <property type="entry name" value="Endonuclease_NS"/>
    <property type="match status" value="1"/>
</dbReference>
<dbReference type="GO" id="GO:0003676">
    <property type="term" value="F:nucleic acid binding"/>
    <property type="evidence" value="ECO:0007669"/>
    <property type="project" value="InterPro"/>
</dbReference>
<organism evidence="7 8">
    <name type="scientific">Aphanomyces euteiches</name>
    <dbReference type="NCBI Taxonomy" id="100861"/>
    <lineage>
        <taxon>Eukaryota</taxon>
        <taxon>Sar</taxon>
        <taxon>Stramenopiles</taxon>
        <taxon>Oomycota</taxon>
        <taxon>Saprolegniomycetes</taxon>
        <taxon>Saprolegniales</taxon>
        <taxon>Verrucalvaceae</taxon>
        <taxon>Aphanomyces</taxon>
    </lineage>
</organism>
<evidence type="ECO:0000313" key="8">
    <source>
        <dbReference type="Proteomes" id="UP000481153"/>
    </source>
</evidence>
<dbReference type="Proteomes" id="UP000481153">
    <property type="component" value="Unassembled WGS sequence"/>
</dbReference>
<feature type="domain" description="DNA/RNA non-specific endonuclease/pyrophosphatase/phosphodiesterase" evidence="6">
    <location>
        <begin position="4"/>
        <end position="183"/>
    </location>
</feature>
<dbReference type="PANTHER" id="PTHR13966">
    <property type="entry name" value="ENDONUCLEASE RELATED"/>
    <property type="match status" value="1"/>
</dbReference>
<protein>
    <recommendedName>
        <fullName evidence="9">DNA/RNA non-specific endonuclease domain-containing protein</fullName>
    </recommendedName>
</protein>
<feature type="binding site" evidence="3">
    <location>
        <position position="75"/>
    </location>
    <ligand>
        <name>Mg(2+)</name>
        <dbReference type="ChEBI" id="CHEBI:18420"/>
        <note>catalytic</note>
    </ligand>
</feature>
<keyword evidence="8" id="KW-1185">Reference proteome</keyword>
<evidence type="ECO:0000256" key="3">
    <source>
        <dbReference type="PIRSR" id="PIRSR640255-2"/>
    </source>
</evidence>
<dbReference type="Gene3D" id="3.40.570.10">
    <property type="entry name" value="Extracellular Endonuclease, subunit A"/>
    <property type="match status" value="1"/>
</dbReference>
<evidence type="ECO:0000259" key="6">
    <source>
        <dbReference type="SMART" id="SM00892"/>
    </source>
</evidence>
<evidence type="ECO:0000259" key="5">
    <source>
        <dbReference type="SMART" id="SM00477"/>
    </source>
</evidence>
<evidence type="ECO:0000256" key="2">
    <source>
        <dbReference type="PIRSR" id="PIRSR640255-1"/>
    </source>
</evidence>
<comment type="similarity">
    <text evidence="1">Belongs to the DNA/RNA non-specific endonuclease family.</text>
</comment>
<accession>A0A6G0WXU5</accession>
<dbReference type="EMBL" id="VJMJ01000135">
    <property type="protein sequence ID" value="KAF0732354.1"/>
    <property type="molecule type" value="Genomic_DNA"/>
</dbReference>
<dbReference type="SMART" id="SM00892">
    <property type="entry name" value="Endonuclease_NS"/>
    <property type="match status" value="1"/>
</dbReference>
<dbReference type="GO" id="GO:0016787">
    <property type="term" value="F:hydrolase activity"/>
    <property type="evidence" value="ECO:0007669"/>
    <property type="project" value="InterPro"/>
</dbReference>
<dbReference type="SUPFAM" id="SSF54060">
    <property type="entry name" value="His-Me finger endonucleases"/>
    <property type="match status" value="1"/>
</dbReference>
<dbReference type="PANTHER" id="PTHR13966:SF5">
    <property type="entry name" value="ENDONUCLEASE G, MITOCHONDRIAL"/>
    <property type="match status" value="1"/>
</dbReference>
<dbReference type="GO" id="GO:0004519">
    <property type="term" value="F:endonuclease activity"/>
    <property type="evidence" value="ECO:0007669"/>
    <property type="project" value="TreeGrafter"/>
</dbReference>
<dbReference type="InterPro" id="IPR044925">
    <property type="entry name" value="His-Me_finger_sf"/>
</dbReference>
<comment type="caution">
    <text evidence="7">The sequence shown here is derived from an EMBL/GenBank/DDBJ whole genome shotgun (WGS) entry which is preliminary data.</text>
</comment>
<gene>
    <name evidence="7" type="ORF">Ae201684_010639</name>
</gene>
<dbReference type="InterPro" id="IPR001604">
    <property type="entry name" value="Endo_G_ENPP1-like_dom"/>
</dbReference>
<keyword evidence="3" id="KW-0479">Metal-binding</keyword>
<dbReference type="InterPro" id="IPR020821">
    <property type="entry name" value="ENPP1-3/EXOG-like_nuc-like"/>
</dbReference>